<dbReference type="Proteomes" id="UP000606922">
    <property type="component" value="Unassembled WGS sequence"/>
</dbReference>
<dbReference type="Pfam" id="PF13560">
    <property type="entry name" value="HTH_31"/>
    <property type="match status" value="1"/>
</dbReference>
<reference evidence="2" key="2">
    <citation type="submission" date="2020-09" db="EMBL/GenBank/DDBJ databases">
        <authorList>
            <person name="Sun Q."/>
            <person name="Zhou Y."/>
        </authorList>
    </citation>
    <scope>NUCLEOTIDE SEQUENCE</scope>
    <source>
        <strain evidence="2">CGMCC 1.12813</strain>
    </source>
</reference>
<dbReference type="Pfam" id="PF17765">
    <property type="entry name" value="MLTR_LBD"/>
    <property type="match status" value="1"/>
</dbReference>
<dbReference type="PANTHER" id="PTHR35010:SF2">
    <property type="entry name" value="BLL4672 PROTEIN"/>
    <property type="match status" value="1"/>
</dbReference>
<gene>
    <name evidence="2" type="ORF">GCM10010979_05190</name>
</gene>
<proteinExistence type="predicted"/>
<dbReference type="CDD" id="cd00093">
    <property type="entry name" value="HTH_XRE"/>
    <property type="match status" value="1"/>
</dbReference>
<dbReference type="RefSeq" id="WP_188509148.1">
    <property type="nucleotide sequence ID" value="NZ_BMGB01000001.1"/>
</dbReference>
<evidence type="ECO:0000313" key="3">
    <source>
        <dbReference type="Proteomes" id="UP000606922"/>
    </source>
</evidence>
<organism evidence="2 3">
    <name type="scientific">Conyzicola nivalis</name>
    <dbReference type="NCBI Taxonomy" id="1477021"/>
    <lineage>
        <taxon>Bacteria</taxon>
        <taxon>Bacillati</taxon>
        <taxon>Actinomycetota</taxon>
        <taxon>Actinomycetes</taxon>
        <taxon>Micrococcales</taxon>
        <taxon>Microbacteriaceae</taxon>
        <taxon>Conyzicola</taxon>
    </lineage>
</organism>
<dbReference type="AlphaFoldDB" id="A0A916WF68"/>
<dbReference type="InterPro" id="IPR041413">
    <property type="entry name" value="MLTR_LBD"/>
</dbReference>
<protein>
    <submittedName>
        <fullName evidence="2">DNA-binding protein</fullName>
    </submittedName>
</protein>
<dbReference type="PANTHER" id="PTHR35010">
    <property type="entry name" value="BLL4672 PROTEIN-RELATED"/>
    <property type="match status" value="1"/>
</dbReference>
<evidence type="ECO:0000259" key="1">
    <source>
        <dbReference type="PROSITE" id="PS50943"/>
    </source>
</evidence>
<name>A0A916WF68_9MICO</name>
<dbReference type="GO" id="GO:0003677">
    <property type="term" value="F:DNA binding"/>
    <property type="evidence" value="ECO:0007669"/>
    <property type="project" value="UniProtKB-KW"/>
</dbReference>
<feature type="domain" description="HTH cro/C1-type" evidence="1">
    <location>
        <begin position="34"/>
        <end position="81"/>
    </location>
</feature>
<dbReference type="SMART" id="SM00530">
    <property type="entry name" value="HTH_XRE"/>
    <property type="match status" value="1"/>
</dbReference>
<comment type="caution">
    <text evidence="2">The sequence shown here is derived from an EMBL/GenBank/DDBJ whole genome shotgun (WGS) entry which is preliminary data.</text>
</comment>
<sequence length="280" mass="30982">MDRAPLADFLRSRRAGLRPEDVGLAEGARRLVPGLRREEVAALAGMSTDYYVRLEQSRGPQPSEQMLSALARAMRLSNDERDYLYRLAGHNAPPRTPLDTHVSPALLRVFDRLEETPAFVLSSLGETLAQNRLGAALLGDHSRFTGLARSGVYRWFTDPSERQIYPVDDRAKQGRLQVAGLRAAFGTAGPRSRAGTLVRELRKVSPEFAEVWDLQDVATRFSDHKTLIHPELGLIELDCQALFTEDQGQTLLVLTAAPRSEAAEKLALLAVVGQQRFAEA</sequence>
<accession>A0A916WF68</accession>
<dbReference type="InterPro" id="IPR010982">
    <property type="entry name" value="Lambda_DNA-bd_dom_sf"/>
</dbReference>
<dbReference type="Gene3D" id="1.10.260.40">
    <property type="entry name" value="lambda repressor-like DNA-binding domains"/>
    <property type="match status" value="1"/>
</dbReference>
<dbReference type="SUPFAM" id="SSF47413">
    <property type="entry name" value="lambda repressor-like DNA-binding domains"/>
    <property type="match status" value="1"/>
</dbReference>
<keyword evidence="3" id="KW-1185">Reference proteome</keyword>
<keyword evidence="2" id="KW-0238">DNA-binding</keyword>
<dbReference type="PROSITE" id="PS50943">
    <property type="entry name" value="HTH_CROC1"/>
    <property type="match status" value="1"/>
</dbReference>
<reference evidence="2" key="1">
    <citation type="journal article" date="2014" name="Int. J. Syst. Evol. Microbiol.">
        <title>Complete genome sequence of Corynebacterium casei LMG S-19264T (=DSM 44701T), isolated from a smear-ripened cheese.</title>
        <authorList>
            <consortium name="US DOE Joint Genome Institute (JGI-PGF)"/>
            <person name="Walter F."/>
            <person name="Albersmeier A."/>
            <person name="Kalinowski J."/>
            <person name="Ruckert C."/>
        </authorList>
    </citation>
    <scope>NUCLEOTIDE SEQUENCE</scope>
    <source>
        <strain evidence="2">CGMCC 1.12813</strain>
    </source>
</reference>
<dbReference type="EMBL" id="BMGB01000001">
    <property type="protein sequence ID" value="GGA93589.1"/>
    <property type="molecule type" value="Genomic_DNA"/>
</dbReference>
<evidence type="ECO:0000313" key="2">
    <source>
        <dbReference type="EMBL" id="GGA93589.1"/>
    </source>
</evidence>
<dbReference type="InterPro" id="IPR001387">
    <property type="entry name" value="Cro/C1-type_HTH"/>
</dbReference>
<dbReference type="Gene3D" id="3.30.450.180">
    <property type="match status" value="1"/>
</dbReference>